<reference evidence="3 4" key="1">
    <citation type="submission" date="2018-08" db="EMBL/GenBank/DDBJ databases">
        <title>The reduced genetic potential of extracellular carbohydrate catabolism in Euzebyella marina RN62, a Flavobacteriia bacterium isolated from the hadal water.</title>
        <authorList>
            <person name="Xue C."/>
        </authorList>
    </citation>
    <scope>NUCLEOTIDE SEQUENCE [LARGE SCALE GENOMIC DNA]</scope>
    <source>
        <strain evidence="3 4">RN62</strain>
    </source>
</reference>
<dbReference type="SMART" id="SM01204">
    <property type="entry name" value="FIST_C"/>
    <property type="match status" value="1"/>
</dbReference>
<accession>A0A3G2L7E2</accession>
<dbReference type="SMART" id="SM00897">
    <property type="entry name" value="FIST"/>
    <property type="match status" value="1"/>
</dbReference>
<dbReference type="AlphaFoldDB" id="A0A3G2L7E2"/>
<dbReference type="KEGG" id="emar:D1013_12790"/>
<proteinExistence type="predicted"/>
<dbReference type="Pfam" id="PF10442">
    <property type="entry name" value="FIST_C"/>
    <property type="match status" value="1"/>
</dbReference>
<dbReference type="OrthoDB" id="9770435at2"/>
<feature type="domain" description="FIST C-domain" evidence="2">
    <location>
        <begin position="228"/>
        <end position="367"/>
    </location>
</feature>
<sequence>MMCVNFFLHISMKIFRRQITTKSDIAHLELSFEPDVVFLFVSLSYEGVEESLTEITKRYPRAIIIGGTTVGEIIGREVVDGTIALAAVHFESTKIQLYGVDLPAEADEIYATGKSFANDIDQSNLKHLFILSDVQTLSASDLLKGLSDNLKGEIGVTGGLAGRSTYIDSNFIIENGELKRNRIVALGLYGDSLQVNYNARGGWDSYGVECLVTKSSNNRILEVDGRPALDFYKSRIPSNIFNDVDNEGFKYPIKVRNEQHTNPVIRALLSVDEDEKSLIMSEEIPEGSYVRIMRGNIDRLIYGAETSAKTIIERNDNDHQLAILISCAGRRKVMGDLVSDEIVAVMDQFPEHTKSIGFYSYGEISPFYGYKTTSLHNLTMCITTFSES</sequence>
<evidence type="ECO:0000259" key="1">
    <source>
        <dbReference type="SMART" id="SM00897"/>
    </source>
</evidence>
<feature type="domain" description="FIST" evidence="1">
    <location>
        <begin position="33"/>
        <end position="227"/>
    </location>
</feature>
<evidence type="ECO:0000313" key="3">
    <source>
        <dbReference type="EMBL" id="AYN68187.1"/>
    </source>
</evidence>
<evidence type="ECO:0000313" key="4">
    <source>
        <dbReference type="Proteomes" id="UP000276309"/>
    </source>
</evidence>
<gene>
    <name evidence="3" type="ORF">D1013_12790</name>
</gene>
<dbReference type="InterPro" id="IPR019494">
    <property type="entry name" value="FIST_C"/>
</dbReference>
<protein>
    <recommendedName>
        <fullName evidence="5">Histidine kinase</fullName>
    </recommendedName>
</protein>
<dbReference type="EMBL" id="CP032050">
    <property type="protein sequence ID" value="AYN68187.1"/>
    <property type="molecule type" value="Genomic_DNA"/>
</dbReference>
<dbReference type="Proteomes" id="UP000276309">
    <property type="component" value="Chromosome"/>
</dbReference>
<dbReference type="Pfam" id="PF08495">
    <property type="entry name" value="FIST"/>
    <property type="match status" value="1"/>
</dbReference>
<keyword evidence="4" id="KW-1185">Reference proteome</keyword>
<organism evidence="3 4">
    <name type="scientific">Euzebyella marina</name>
    <dbReference type="NCBI Taxonomy" id="1761453"/>
    <lineage>
        <taxon>Bacteria</taxon>
        <taxon>Pseudomonadati</taxon>
        <taxon>Bacteroidota</taxon>
        <taxon>Flavobacteriia</taxon>
        <taxon>Flavobacteriales</taxon>
        <taxon>Flavobacteriaceae</taxon>
        <taxon>Euzebyella</taxon>
    </lineage>
</organism>
<name>A0A3G2L7E2_9FLAO</name>
<evidence type="ECO:0000259" key="2">
    <source>
        <dbReference type="SMART" id="SM01204"/>
    </source>
</evidence>
<dbReference type="PANTHER" id="PTHR40252:SF2">
    <property type="entry name" value="BLR0328 PROTEIN"/>
    <property type="match status" value="1"/>
</dbReference>
<dbReference type="InterPro" id="IPR013702">
    <property type="entry name" value="FIST_domain_N"/>
</dbReference>
<dbReference type="PANTHER" id="PTHR40252">
    <property type="entry name" value="BLR0328 PROTEIN"/>
    <property type="match status" value="1"/>
</dbReference>
<evidence type="ECO:0008006" key="5">
    <source>
        <dbReference type="Google" id="ProtNLM"/>
    </source>
</evidence>